<dbReference type="InterPro" id="IPR049192">
    <property type="entry name" value="DUF4246_C"/>
</dbReference>
<dbReference type="InterPro" id="IPR049207">
    <property type="entry name" value="DUF4246_N"/>
</dbReference>
<evidence type="ECO:0000256" key="1">
    <source>
        <dbReference type="ARBA" id="ARBA00004141"/>
    </source>
</evidence>
<accession>A0A3M2SNJ3</accession>
<dbReference type="InterPro" id="IPR023041">
    <property type="entry name" value="Glucose_rcpt_Git3-like_N"/>
</dbReference>
<dbReference type="GO" id="GO:0007166">
    <property type="term" value="P:cell surface receptor signaling pathway"/>
    <property type="evidence" value="ECO:0007669"/>
    <property type="project" value="InterPro"/>
</dbReference>
<protein>
    <recommendedName>
        <fullName evidence="11">G-protein coupled receptors family 2 profile 2 domain-containing protein</fullName>
    </recommendedName>
</protein>
<dbReference type="PROSITE" id="PS50261">
    <property type="entry name" value="G_PROTEIN_RECEP_F2_4"/>
    <property type="match status" value="1"/>
</dbReference>
<dbReference type="GO" id="GO:0016020">
    <property type="term" value="C:membrane"/>
    <property type="evidence" value="ECO:0007669"/>
    <property type="project" value="UniProtKB-SubCell"/>
</dbReference>
<dbReference type="PANTHER" id="PTHR33119:SF1">
    <property type="entry name" value="FE2OG DIOXYGENASE DOMAIN-CONTAINING PROTEIN"/>
    <property type="match status" value="1"/>
</dbReference>
<dbReference type="AlphaFoldDB" id="A0A3M2SNJ3"/>
<dbReference type="Pfam" id="PF11970">
    <property type="entry name" value="GPR_Gpa2_C"/>
    <property type="match status" value="1"/>
</dbReference>
<gene>
    <name evidence="9" type="ORF">CDV36_001171</name>
</gene>
<dbReference type="Pfam" id="PF14033">
    <property type="entry name" value="DUF4246"/>
    <property type="match status" value="1"/>
</dbReference>
<dbReference type="PROSITE" id="PS50262">
    <property type="entry name" value="G_PROTEIN_RECEP_F1_2"/>
    <property type="match status" value="1"/>
</dbReference>
<comment type="caution">
    <text evidence="9">The sequence shown here is derived from an EMBL/GenBank/DDBJ whole genome shotgun (WGS) entry which is preliminary data.</text>
</comment>
<evidence type="ECO:0000259" key="8">
    <source>
        <dbReference type="PROSITE" id="PS50262"/>
    </source>
</evidence>
<feature type="region of interest" description="Disordered" evidence="5">
    <location>
        <begin position="230"/>
        <end position="258"/>
    </location>
</feature>
<evidence type="ECO:0000256" key="6">
    <source>
        <dbReference type="SAM" id="Phobius"/>
    </source>
</evidence>
<evidence type="ECO:0000256" key="4">
    <source>
        <dbReference type="ARBA" id="ARBA00023136"/>
    </source>
</evidence>
<evidence type="ECO:0000259" key="7">
    <source>
        <dbReference type="PROSITE" id="PS50261"/>
    </source>
</evidence>
<dbReference type="InterPro" id="IPR022596">
    <property type="entry name" value="GPR1/2/3_C"/>
</dbReference>
<evidence type="ECO:0000313" key="9">
    <source>
        <dbReference type="EMBL" id="RMJ19126.1"/>
    </source>
</evidence>
<dbReference type="OrthoDB" id="415532at2759"/>
<dbReference type="Pfam" id="PF11710">
    <property type="entry name" value="Git3"/>
    <property type="match status" value="1"/>
</dbReference>
<dbReference type="GO" id="GO:0004888">
    <property type="term" value="F:transmembrane signaling receptor activity"/>
    <property type="evidence" value="ECO:0007669"/>
    <property type="project" value="InterPro"/>
</dbReference>
<sequence length="1081" mass="122312">MTMPVFANVDRRTTLTVPTDRSQVLTQSVAILAVSLLSLLGAGWMILSFFCFKSLRSFRHQLILGLALSDFLMAANFVLSTSSNIAGRDIGAPEQAALCSFNGFMTQVFVIQTDYWVFLISLCTYFILAGFKTPSSWVQDNRLILAALPWVLSVTWAGIGLGTAGYGNIGAWCWFTSDEVRLLVNFIPRWVIIVAILFMYGNLYYMLHRAHRRMLSLRYFSSDGVSRQRNTEGLQQPQERPGPSANRQPLSNPAESEDKINKMKNLARRMLLYPLAYMLIWSLPTAIRIYQSTRGVPAPFALQTVDKACIVLQGFIDAVIYGINESSLAHWRNLIFHKPDEEIEEIELGSNNYGFHSRTGLNSKTSQQIEVRSNSLSTLDTDQFDRAGASVNSSQAMRGSQRTHLNTMIRAFPHLPASLRRPLANLFRPRLLVRCYAITPPRSRDHTQNASTAKRKYPGLGLDIRHDDSIDRDAIYPIGIHFNCDGSESEMLLVREVAMMMVMESITDKPDWHVKVFDTEIANKWKAEALALPVDAMYKEIAEDRIAWPDEAFPGQAPKPKIILDEACVDYCIKELRAKAEYFKRSGLVPTLDASATVVKSDIMIDEKLKHELRSAFEKLKEEQKANPDWHPGTESRVQDLVHPSLYPLVYGRTRVMQNEVVGVQDAISWVGKGEVIPQSTETPSLVDIRRSIDYSVGGSKVDPTFWSLDYQWLPSNLAFQSDGSVKLTSYINNLHPLKHRDIYNGIEKLVEKSLCAWDFCLAQYSSGNWSGLGRTKPRFPRPVNPCDSNLSNWNPSMPEGVVNVMSEGTLTPMYTQSEPNQDNEFDCNDYSDPRIIKWAETREAVQPNPPEFSAWPYGVARIPPLRERFQDSGLQIIVKMASIELDPDKNPSFPLGGWHVEGQMNEHIIGTALYYLDSENITPSSLQFRMQTSPYQDEYQTAVDQNSFSWMEQVFGVLLGPMSGGACLQNYGRVETREGRLLAFPNVFHHRVTPFELADKTKPGHRRFIALWLVDPFMRVISTANVPPQQEEWLEQKGIEGTMSAEEAKGHREKLMKERAAFRNDAEGSWEGVDYGFCEH</sequence>
<keyword evidence="10" id="KW-1185">Reference proteome</keyword>
<dbReference type="STRING" id="2010991.A0A3M2SNJ3"/>
<keyword evidence="2 6" id="KW-0812">Transmembrane</keyword>
<feature type="transmembrane region" description="Helical" evidence="6">
    <location>
        <begin position="62"/>
        <end position="79"/>
    </location>
</feature>
<keyword evidence="3 6" id="KW-1133">Transmembrane helix</keyword>
<dbReference type="Pfam" id="PF21666">
    <property type="entry name" value="DUF4246_N"/>
    <property type="match status" value="1"/>
</dbReference>
<dbReference type="InterPro" id="IPR022343">
    <property type="entry name" value="GCR1-cAMP_receptor"/>
</dbReference>
<feature type="domain" description="G-protein coupled receptors family 1 profile" evidence="8">
    <location>
        <begin position="41"/>
        <end position="321"/>
    </location>
</feature>
<feature type="transmembrane region" description="Helical" evidence="6">
    <location>
        <begin position="186"/>
        <end position="207"/>
    </location>
</feature>
<evidence type="ECO:0000256" key="2">
    <source>
        <dbReference type="ARBA" id="ARBA00022692"/>
    </source>
</evidence>
<reference evidence="9 10" key="1">
    <citation type="submission" date="2017-06" db="EMBL/GenBank/DDBJ databases">
        <title>Comparative genomic analysis of Ambrosia Fusariam Clade fungi.</title>
        <authorList>
            <person name="Stajich J.E."/>
            <person name="Carrillo J."/>
            <person name="Kijimoto T."/>
            <person name="Eskalen A."/>
            <person name="O'Donnell K."/>
            <person name="Kasson M."/>
        </authorList>
    </citation>
    <scope>NUCLEOTIDE SEQUENCE [LARGE SCALE GENOMIC DNA]</scope>
    <source>
        <strain evidence="9">UCR3666</strain>
    </source>
</reference>
<name>A0A3M2SNJ3_9HYPO</name>
<feature type="compositionally biased region" description="Polar residues" evidence="5">
    <location>
        <begin position="245"/>
        <end position="254"/>
    </location>
</feature>
<comment type="subcellular location">
    <subcellularLocation>
        <location evidence="1">Membrane</location>
        <topology evidence="1">Multi-pass membrane protein</topology>
    </subcellularLocation>
</comment>
<evidence type="ECO:0008006" key="11">
    <source>
        <dbReference type="Google" id="ProtNLM"/>
    </source>
</evidence>
<dbReference type="InterPro" id="IPR017452">
    <property type="entry name" value="GPCR_Rhodpsn_7TM"/>
</dbReference>
<evidence type="ECO:0000313" key="10">
    <source>
        <dbReference type="Proteomes" id="UP000277212"/>
    </source>
</evidence>
<dbReference type="PRINTS" id="PR02001">
    <property type="entry name" value="GCR1CAMPR"/>
</dbReference>
<dbReference type="PANTHER" id="PTHR33119">
    <property type="entry name" value="IFI3P"/>
    <property type="match status" value="1"/>
</dbReference>
<proteinExistence type="predicted"/>
<dbReference type="InterPro" id="IPR025340">
    <property type="entry name" value="DUF4246"/>
</dbReference>
<organism evidence="9 10">
    <name type="scientific">Fusarium kuroshium</name>
    <dbReference type="NCBI Taxonomy" id="2010991"/>
    <lineage>
        <taxon>Eukaryota</taxon>
        <taxon>Fungi</taxon>
        <taxon>Dikarya</taxon>
        <taxon>Ascomycota</taxon>
        <taxon>Pezizomycotina</taxon>
        <taxon>Sordariomycetes</taxon>
        <taxon>Hypocreomycetidae</taxon>
        <taxon>Hypocreales</taxon>
        <taxon>Nectriaceae</taxon>
        <taxon>Fusarium</taxon>
        <taxon>Fusarium solani species complex</taxon>
    </lineage>
</organism>
<feature type="domain" description="G-protein coupled receptors family 2 profile 2" evidence="7">
    <location>
        <begin position="27"/>
        <end position="325"/>
    </location>
</feature>
<feature type="transmembrane region" description="Helical" evidence="6">
    <location>
        <begin position="29"/>
        <end position="50"/>
    </location>
</feature>
<dbReference type="SUPFAM" id="SSF81321">
    <property type="entry name" value="Family A G protein-coupled receptor-like"/>
    <property type="match status" value="1"/>
</dbReference>
<evidence type="ECO:0000256" key="5">
    <source>
        <dbReference type="SAM" id="MobiDB-lite"/>
    </source>
</evidence>
<dbReference type="InterPro" id="IPR017981">
    <property type="entry name" value="GPCR_2-like_7TM"/>
</dbReference>
<feature type="transmembrane region" description="Helical" evidence="6">
    <location>
        <begin position="143"/>
        <end position="166"/>
    </location>
</feature>
<dbReference type="Gene3D" id="1.20.1070.10">
    <property type="entry name" value="Rhodopsin 7-helix transmembrane proteins"/>
    <property type="match status" value="1"/>
</dbReference>
<keyword evidence="4 6" id="KW-0472">Membrane</keyword>
<dbReference type="Proteomes" id="UP000277212">
    <property type="component" value="Unassembled WGS sequence"/>
</dbReference>
<dbReference type="EMBL" id="NKUJ01000011">
    <property type="protein sequence ID" value="RMJ19126.1"/>
    <property type="molecule type" value="Genomic_DNA"/>
</dbReference>
<evidence type="ECO:0000256" key="3">
    <source>
        <dbReference type="ARBA" id="ARBA00022989"/>
    </source>
</evidence>
<feature type="transmembrane region" description="Helical" evidence="6">
    <location>
        <begin position="115"/>
        <end position="131"/>
    </location>
</feature>
<feature type="transmembrane region" description="Helical" evidence="6">
    <location>
        <begin position="271"/>
        <end position="290"/>
    </location>
</feature>